<evidence type="ECO:0000313" key="2">
    <source>
        <dbReference type="EMBL" id="KAG8483252.1"/>
    </source>
</evidence>
<feature type="region of interest" description="Disordered" evidence="1">
    <location>
        <begin position="24"/>
        <end position="44"/>
    </location>
</feature>
<proteinExistence type="predicted"/>
<dbReference type="OrthoDB" id="618098at2759"/>
<name>A0A8J5YJV0_9ROSI</name>
<sequence length="168" mass="19094">MVGKIMLLRDILRDAISRRHGLKVPHGFSQSSASSQNSGGTKRKWVPKEDVALVACMVDLYNAKPNLESGIRTLKRDSATVYDVLSEKTIVALSHKNSRGQFRNHSFPYYDQLTFIYAKDRATRKDAQTATDIVKEIYAEDVATANNLEEGNNYQDAKMMFHCMRWMS</sequence>
<dbReference type="EMBL" id="JAHUZN010000009">
    <property type="protein sequence ID" value="KAG8483252.1"/>
    <property type="molecule type" value="Genomic_DNA"/>
</dbReference>
<dbReference type="PANTHER" id="PTHR46250:SF17">
    <property type="entry name" value="MYB_SANT-LIKE DOMAIN-CONTAINING PROTEIN"/>
    <property type="match status" value="1"/>
</dbReference>
<evidence type="ECO:0000256" key="1">
    <source>
        <dbReference type="SAM" id="MobiDB-lite"/>
    </source>
</evidence>
<protein>
    <recommendedName>
        <fullName evidence="4">Myb/SANT-like domain-containing protein</fullName>
    </recommendedName>
</protein>
<comment type="caution">
    <text evidence="2">The sequence shown here is derived from an EMBL/GenBank/DDBJ whole genome shotgun (WGS) entry which is preliminary data.</text>
</comment>
<evidence type="ECO:0000313" key="3">
    <source>
        <dbReference type="Proteomes" id="UP000701853"/>
    </source>
</evidence>
<gene>
    <name evidence="2" type="ORF">CXB51_022180</name>
</gene>
<organism evidence="2 3">
    <name type="scientific">Gossypium anomalum</name>
    <dbReference type="NCBI Taxonomy" id="47600"/>
    <lineage>
        <taxon>Eukaryota</taxon>
        <taxon>Viridiplantae</taxon>
        <taxon>Streptophyta</taxon>
        <taxon>Embryophyta</taxon>
        <taxon>Tracheophyta</taxon>
        <taxon>Spermatophyta</taxon>
        <taxon>Magnoliopsida</taxon>
        <taxon>eudicotyledons</taxon>
        <taxon>Gunneridae</taxon>
        <taxon>Pentapetalae</taxon>
        <taxon>rosids</taxon>
        <taxon>malvids</taxon>
        <taxon>Malvales</taxon>
        <taxon>Malvaceae</taxon>
        <taxon>Malvoideae</taxon>
        <taxon>Gossypium</taxon>
    </lineage>
</organism>
<reference evidence="2 3" key="1">
    <citation type="journal article" date="2021" name="bioRxiv">
        <title>The Gossypium anomalum genome as a resource for cotton improvement and evolutionary analysis of hybrid incompatibility.</title>
        <authorList>
            <person name="Grover C.E."/>
            <person name="Yuan D."/>
            <person name="Arick M.A."/>
            <person name="Miller E.R."/>
            <person name="Hu G."/>
            <person name="Peterson D.G."/>
            <person name="Wendel J.F."/>
            <person name="Udall J.A."/>
        </authorList>
    </citation>
    <scope>NUCLEOTIDE SEQUENCE [LARGE SCALE GENOMIC DNA]</scope>
    <source>
        <strain evidence="2">JFW-Udall</strain>
        <tissue evidence="2">Leaf</tissue>
    </source>
</reference>
<evidence type="ECO:0008006" key="4">
    <source>
        <dbReference type="Google" id="ProtNLM"/>
    </source>
</evidence>
<dbReference type="PANTHER" id="PTHR46250">
    <property type="entry name" value="MYB/SANT-LIKE DNA-BINDING DOMAIN PROTEIN-RELATED"/>
    <property type="match status" value="1"/>
</dbReference>
<keyword evidence="3" id="KW-1185">Reference proteome</keyword>
<dbReference type="Proteomes" id="UP000701853">
    <property type="component" value="Chromosome 9"/>
</dbReference>
<feature type="compositionally biased region" description="Low complexity" evidence="1">
    <location>
        <begin position="29"/>
        <end position="38"/>
    </location>
</feature>
<dbReference type="AlphaFoldDB" id="A0A8J5YJV0"/>
<accession>A0A8J5YJV0</accession>